<dbReference type="GO" id="GO:0004357">
    <property type="term" value="F:glutamate-cysteine ligase activity"/>
    <property type="evidence" value="ECO:0007669"/>
    <property type="project" value="UniProtKB-EC"/>
</dbReference>
<dbReference type="AlphaFoldDB" id="A0A1F6MEH9"/>
<keyword evidence="4" id="KW-0067">ATP-binding</keyword>
<comment type="caution">
    <text evidence="5">The sequence shown here is derived from an EMBL/GenBank/DDBJ whole genome shotgun (WGS) entry which is preliminary data.</text>
</comment>
<gene>
    <name evidence="5" type="ORF">A3C90_00445</name>
</gene>
<proteinExistence type="predicted"/>
<dbReference type="GO" id="GO:0006750">
    <property type="term" value="P:glutathione biosynthetic process"/>
    <property type="evidence" value="ECO:0007669"/>
    <property type="project" value="InterPro"/>
</dbReference>
<evidence type="ECO:0000256" key="2">
    <source>
        <dbReference type="ARBA" id="ARBA00022598"/>
    </source>
</evidence>
<protein>
    <recommendedName>
        <fullName evidence="1">glutamate--cysteine ligase</fullName>
        <ecNumber evidence="1">6.3.2.2</ecNumber>
    </recommendedName>
</protein>
<organism evidence="5 6">
    <name type="scientific">Candidatus Magasanikbacteria bacterium RIFCSPHIGHO2_02_FULL_51_14</name>
    <dbReference type="NCBI Taxonomy" id="1798683"/>
    <lineage>
        <taxon>Bacteria</taxon>
        <taxon>Candidatus Magasanikiibacteriota</taxon>
    </lineage>
</organism>
<dbReference type="Pfam" id="PF04107">
    <property type="entry name" value="GCS2"/>
    <property type="match status" value="1"/>
</dbReference>
<dbReference type="InterPro" id="IPR035434">
    <property type="entry name" value="GCL_bact_plant"/>
</dbReference>
<dbReference type="InterPro" id="IPR014746">
    <property type="entry name" value="Gln_synth/guanido_kin_cat_dom"/>
</dbReference>
<dbReference type="GO" id="GO:0005524">
    <property type="term" value="F:ATP binding"/>
    <property type="evidence" value="ECO:0007669"/>
    <property type="project" value="UniProtKB-KW"/>
</dbReference>
<evidence type="ECO:0000313" key="5">
    <source>
        <dbReference type="EMBL" id="OGH69938.1"/>
    </source>
</evidence>
<dbReference type="STRING" id="1798683.A3C90_00445"/>
<keyword evidence="2" id="KW-0436">Ligase</keyword>
<dbReference type="Gene3D" id="3.30.590.20">
    <property type="match status" value="1"/>
</dbReference>
<evidence type="ECO:0000256" key="3">
    <source>
        <dbReference type="ARBA" id="ARBA00022741"/>
    </source>
</evidence>
<accession>A0A1F6MEH9</accession>
<evidence type="ECO:0000256" key="1">
    <source>
        <dbReference type="ARBA" id="ARBA00012220"/>
    </source>
</evidence>
<keyword evidence="3" id="KW-0547">Nucleotide-binding</keyword>
<evidence type="ECO:0000313" key="6">
    <source>
        <dbReference type="Proteomes" id="UP000177457"/>
    </source>
</evidence>
<dbReference type="InterPro" id="IPR006336">
    <property type="entry name" value="GCS2"/>
</dbReference>
<dbReference type="Proteomes" id="UP000177457">
    <property type="component" value="Unassembled WGS sequence"/>
</dbReference>
<sequence length="460" mass="53314">MIERNIGLEYEFLAVQLENGQAITRDIIKAIWRDWAEQDHVELYTDYATKQPVGVKYTEKDGREIIINTDAGVDIVEFGFNPFPTLSECERNMLVILKEFLVVASRHGVGLIATGMQPKTPCFFPDLKSEKIWYRGFARLPHFAVGHHMFHNIAAHQPCIDISYDEVADVINTFNAIAGVTIALFANSGVGEYQRQCCHEEREHRWNKWVGGWGPDREKIVGIPKKQFRNFRDYLEYNWTIELPSVFRGKTMHVIDPPPRVLDYLKGGSCAAFDVGNVEPSEVKPEMRDANDLNQYIWIQSRIKYFFDEKQNLRELLSAYDRDDVDKYARKHLTKLYVETRNIASQPWDAVLAAPAFLLGLIENIAEAKNVVDGKPWEYWRELREKTIKNSLEVDEVVPLAEQLVRISERGLQKRGFGEEKYLAPLFERLHKRESPAVRAIRDFEEMGVEKFIESRMIQV</sequence>
<dbReference type="PANTHER" id="PTHR34378">
    <property type="entry name" value="GLUTAMATE--CYSTEINE LIGASE, CHLOROPLASTIC"/>
    <property type="match status" value="1"/>
</dbReference>
<evidence type="ECO:0000256" key="4">
    <source>
        <dbReference type="ARBA" id="ARBA00022840"/>
    </source>
</evidence>
<dbReference type="EC" id="6.3.2.2" evidence="1"/>
<dbReference type="EMBL" id="MFQE01000057">
    <property type="protein sequence ID" value="OGH69938.1"/>
    <property type="molecule type" value="Genomic_DNA"/>
</dbReference>
<reference evidence="5 6" key="1">
    <citation type="journal article" date="2016" name="Nat. Commun.">
        <title>Thousands of microbial genomes shed light on interconnected biogeochemical processes in an aquifer system.</title>
        <authorList>
            <person name="Anantharaman K."/>
            <person name="Brown C.T."/>
            <person name="Hug L.A."/>
            <person name="Sharon I."/>
            <person name="Castelle C.J."/>
            <person name="Probst A.J."/>
            <person name="Thomas B.C."/>
            <person name="Singh A."/>
            <person name="Wilkins M.J."/>
            <person name="Karaoz U."/>
            <person name="Brodie E.L."/>
            <person name="Williams K.H."/>
            <person name="Hubbard S.S."/>
            <person name="Banfield J.F."/>
        </authorList>
    </citation>
    <scope>NUCLEOTIDE SEQUENCE [LARGE SCALE GENOMIC DNA]</scope>
</reference>
<dbReference type="SUPFAM" id="SSF55931">
    <property type="entry name" value="Glutamine synthetase/guanido kinase"/>
    <property type="match status" value="1"/>
</dbReference>
<dbReference type="PANTHER" id="PTHR34378:SF1">
    <property type="entry name" value="GLUTAMATE--CYSTEINE LIGASE, CHLOROPLASTIC"/>
    <property type="match status" value="1"/>
</dbReference>
<name>A0A1F6MEH9_9BACT</name>